<feature type="compositionally biased region" description="Basic and acidic residues" evidence="1">
    <location>
        <begin position="8"/>
        <end position="18"/>
    </location>
</feature>
<reference evidence="2" key="1">
    <citation type="submission" date="2021-06" db="EMBL/GenBank/DDBJ databases">
        <authorList>
            <person name="Kallberg Y."/>
            <person name="Tangrot J."/>
            <person name="Rosling A."/>
        </authorList>
    </citation>
    <scope>NUCLEOTIDE SEQUENCE</scope>
    <source>
        <strain evidence="2">IA702</strain>
    </source>
</reference>
<keyword evidence="3" id="KW-1185">Reference proteome</keyword>
<organism evidence="2 3">
    <name type="scientific">Paraglomus occultum</name>
    <dbReference type="NCBI Taxonomy" id="144539"/>
    <lineage>
        <taxon>Eukaryota</taxon>
        <taxon>Fungi</taxon>
        <taxon>Fungi incertae sedis</taxon>
        <taxon>Mucoromycota</taxon>
        <taxon>Glomeromycotina</taxon>
        <taxon>Glomeromycetes</taxon>
        <taxon>Paraglomerales</taxon>
        <taxon>Paraglomeraceae</taxon>
        <taxon>Paraglomus</taxon>
    </lineage>
</organism>
<accession>A0A9N8WF91</accession>
<dbReference type="Proteomes" id="UP000789572">
    <property type="component" value="Unassembled WGS sequence"/>
</dbReference>
<protein>
    <submittedName>
        <fullName evidence="2">6827_t:CDS:1</fullName>
    </submittedName>
</protein>
<evidence type="ECO:0000313" key="3">
    <source>
        <dbReference type="Proteomes" id="UP000789572"/>
    </source>
</evidence>
<name>A0A9N8WF91_9GLOM</name>
<feature type="compositionally biased region" description="Acidic residues" evidence="1">
    <location>
        <begin position="24"/>
        <end position="44"/>
    </location>
</feature>
<feature type="region of interest" description="Disordered" evidence="1">
    <location>
        <begin position="1"/>
        <end position="68"/>
    </location>
</feature>
<comment type="caution">
    <text evidence="2">The sequence shown here is derived from an EMBL/GenBank/DDBJ whole genome shotgun (WGS) entry which is preliminary data.</text>
</comment>
<evidence type="ECO:0000313" key="2">
    <source>
        <dbReference type="EMBL" id="CAG8481392.1"/>
    </source>
</evidence>
<feature type="non-terminal residue" evidence="2">
    <location>
        <position position="1"/>
    </location>
</feature>
<proteinExistence type="predicted"/>
<dbReference type="EMBL" id="CAJVPJ010000121">
    <property type="protein sequence ID" value="CAG8481392.1"/>
    <property type="molecule type" value="Genomic_DNA"/>
</dbReference>
<dbReference type="AlphaFoldDB" id="A0A9N8WF91"/>
<gene>
    <name evidence="2" type="ORF">POCULU_LOCUS1569</name>
</gene>
<evidence type="ECO:0000256" key="1">
    <source>
        <dbReference type="SAM" id="MobiDB-lite"/>
    </source>
</evidence>
<feature type="compositionally biased region" description="Low complexity" evidence="1">
    <location>
        <begin position="52"/>
        <end position="68"/>
    </location>
</feature>
<sequence length="88" mass="9880">KKTIPGGKELEEQSEDAKLMNGMEGEEGEEEKSADNIDEIDDNEGNNHDDNSNIFGTQTQTEITTTETRPTMSSIFRLSMRLIVLGWM</sequence>